<dbReference type="EMBL" id="CP036525">
    <property type="protein sequence ID" value="QDT03894.1"/>
    <property type="molecule type" value="Genomic_DNA"/>
</dbReference>
<accession>A0A517N9T7</accession>
<dbReference type="AlphaFoldDB" id="A0A517N9T7"/>
<reference evidence="1 2" key="1">
    <citation type="submission" date="2019-02" db="EMBL/GenBank/DDBJ databases">
        <title>Deep-cultivation of Planctomycetes and their phenomic and genomic characterization uncovers novel biology.</title>
        <authorList>
            <person name="Wiegand S."/>
            <person name="Jogler M."/>
            <person name="Boedeker C."/>
            <person name="Pinto D."/>
            <person name="Vollmers J."/>
            <person name="Rivas-Marin E."/>
            <person name="Kohn T."/>
            <person name="Peeters S.H."/>
            <person name="Heuer A."/>
            <person name="Rast P."/>
            <person name="Oberbeckmann S."/>
            <person name="Bunk B."/>
            <person name="Jeske O."/>
            <person name="Meyerdierks A."/>
            <person name="Storesund J.E."/>
            <person name="Kallscheuer N."/>
            <person name="Luecker S."/>
            <person name="Lage O.M."/>
            <person name="Pohl T."/>
            <person name="Merkel B.J."/>
            <person name="Hornburger P."/>
            <person name="Mueller R.-W."/>
            <person name="Bruemmer F."/>
            <person name="Labrenz M."/>
            <person name="Spormann A.M."/>
            <person name="Op den Camp H."/>
            <person name="Overmann J."/>
            <person name="Amann R."/>
            <person name="Jetten M.S.M."/>
            <person name="Mascher T."/>
            <person name="Medema M.H."/>
            <person name="Devos D.P."/>
            <person name="Kaster A.-K."/>
            <person name="Ovreas L."/>
            <person name="Rohde M."/>
            <person name="Galperin M.Y."/>
            <person name="Jogler C."/>
        </authorList>
    </citation>
    <scope>NUCLEOTIDE SEQUENCE [LARGE SCALE GENOMIC DNA]</scope>
    <source>
        <strain evidence="1 2">K22_7</strain>
    </source>
</reference>
<evidence type="ECO:0000313" key="2">
    <source>
        <dbReference type="Proteomes" id="UP000318538"/>
    </source>
</evidence>
<protein>
    <submittedName>
        <fullName evidence="1">Uncharacterized protein</fullName>
    </submittedName>
</protein>
<dbReference type="Proteomes" id="UP000318538">
    <property type="component" value="Chromosome"/>
</dbReference>
<keyword evidence="2" id="KW-1185">Reference proteome</keyword>
<gene>
    <name evidence="1" type="ORF">K227x_22790</name>
</gene>
<sequence>MAGNQAVNRRTACKVLQMESHLSVPGYGNRYPTDCTLFRRR</sequence>
<organism evidence="1 2">
    <name type="scientific">Rubripirellula lacrimiformis</name>
    <dbReference type="NCBI Taxonomy" id="1930273"/>
    <lineage>
        <taxon>Bacteria</taxon>
        <taxon>Pseudomonadati</taxon>
        <taxon>Planctomycetota</taxon>
        <taxon>Planctomycetia</taxon>
        <taxon>Pirellulales</taxon>
        <taxon>Pirellulaceae</taxon>
        <taxon>Rubripirellula</taxon>
    </lineage>
</organism>
<evidence type="ECO:0000313" key="1">
    <source>
        <dbReference type="EMBL" id="QDT03894.1"/>
    </source>
</evidence>
<dbReference type="KEGG" id="rlc:K227x_22790"/>
<name>A0A517N9T7_9BACT</name>
<proteinExistence type="predicted"/>